<evidence type="ECO:0000256" key="3">
    <source>
        <dbReference type="ARBA" id="ARBA00010867"/>
    </source>
</evidence>
<evidence type="ECO:0000313" key="13">
    <source>
        <dbReference type="Proteomes" id="UP001652624"/>
    </source>
</evidence>
<dbReference type="Gene3D" id="3.10.450.320">
    <property type="entry name" value="Mitochondrial import inner membrane translocase subunit Tim21"/>
    <property type="match status" value="1"/>
</dbReference>
<organism evidence="13 14">
    <name type="scientific">Erinaceus europaeus</name>
    <name type="common">Western European hedgehog</name>
    <dbReference type="NCBI Taxonomy" id="9365"/>
    <lineage>
        <taxon>Eukaryota</taxon>
        <taxon>Metazoa</taxon>
        <taxon>Chordata</taxon>
        <taxon>Craniata</taxon>
        <taxon>Vertebrata</taxon>
        <taxon>Euteleostomi</taxon>
        <taxon>Mammalia</taxon>
        <taxon>Eutheria</taxon>
        <taxon>Laurasiatheria</taxon>
        <taxon>Eulipotyphla</taxon>
        <taxon>Erinaceidae</taxon>
        <taxon>Erinaceinae</taxon>
        <taxon>Erinaceus</taxon>
    </lineage>
</organism>
<evidence type="ECO:0000256" key="8">
    <source>
        <dbReference type="ARBA" id="ARBA00023128"/>
    </source>
</evidence>
<evidence type="ECO:0000256" key="1">
    <source>
        <dbReference type="ARBA" id="ARBA00003031"/>
    </source>
</evidence>
<keyword evidence="5" id="KW-0809">Transit peptide</keyword>
<dbReference type="PANTHER" id="PTHR13032">
    <property type="entry name" value="MITOCHONDRIAL IMPORT INNER MEMBRANE TRANSLOCASE SUBUNIT TIM21"/>
    <property type="match status" value="1"/>
</dbReference>
<dbReference type="InterPro" id="IPR038552">
    <property type="entry name" value="Tim21_IMS_sf"/>
</dbReference>
<protein>
    <recommendedName>
        <fullName evidence="11">Mitochondrial import inner membrane translocase subunit Tim21</fullName>
    </recommendedName>
</protein>
<evidence type="ECO:0000256" key="10">
    <source>
        <dbReference type="ARBA" id="ARBA00047099"/>
    </source>
</evidence>
<feature type="compositionally biased region" description="Basic and acidic residues" evidence="12">
    <location>
        <begin position="54"/>
        <end position="64"/>
    </location>
</feature>
<sequence>MLGTWLRAARCAERLPRGPWAPRPRLAPTTRPRGRWAPREPPGLGRRSLCTREAGARRPERDAAEQLPGPRGRPEVAATTAAQRVKAAGRDVTYLTVVLLGLGVTGALLYAIFKELFSSSSPNKIYGRALDKCRSHPEVVAVFGEPVKGFGEATRRGRRQHVSFLEHEKDGLKHVRVKFYIQGSEPGRRGTVHLEVKENPKSGEYEFRYMFVEVDSYPGRVIVVEDNRS</sequence>
<dbReference type="RefSeq" id="XP_060030028.1">
    <property type="nucleotide sequence ID" value="XM_060174045.1"/>
</dbReference>
<comment type="subcellular location">
    <subcellularLocation>
        <location evidence="11">Mitochondrion inner membrane</location>
        <topology evidence="11">Single-pass membrane protein</topology>
    </subcellularLocation>
    <subcellularLocation>
        <location evidence="2">Mitochondrion membrane</location>
        <topology evidence="2">Single-pass membrane protein</topology>
    </subcellularLocation>
</comment>
<keyword evidence="11" id="KW-0999">Mitochondrion inner membrane</keyword>
<evidence type="ECO:0000256" key="2">
    <source>
        <dbReference type="ARBA" id="ARBA00004304"/>
    </source>
</evidence>
<gene>
    <name evidence="14" type="primary">TIMM21</name>
</gene>
<comment type="similarity">
    <text evidence="3 11">Belongs to the TIM21 family.</text>
</comment>
<keyword evidence="8 11" id="KW-0496">Mitochondrion</keyword>
<comment type="function">
    <text evidence="1">Participates in the translocation of transit peptide-containing proteins across the mitochondrial inner membrane. Also required for assembly of mitochondrial respiratory chain complex I and complex IV as component of the MITRAC (mitochondrial translation regulation assembly intermediate of cytochrome c oxidase complex) complex. Probably shuttles between the presequence translocase and respiratory-chain assembly intermediates in a process that promotes incorporation of early nuclear-encoded subunits into these complexes.</text>
</comment>
<keyword evidence="4 11" id="KW-0812">Transmembrane</keyword>
<evidence type="ECO:0000256" key="7">
    <source>
        <dbReference type="ARBA" id="ARBA00023010"/>
    </source>
</evidence>
<dbReference type="GeneID" id="103111309"/>
<dbReference type="PANTHER" id="PTHR13032:SF6">
    <property type="entry name" value="MITOCHONDRIAL IMPORT INNER MEMBRANE TRANSLOCASE SUBUNIT TIM21"/>
    <property type="match status" value="1"/>
</dbReference>
<keyword evidence="9 11" id="KW-0472">Membrane</keyword>
<keyword evidence="13" id="KW-1185">Reference proteome</keyword>
<keyword evidence="7 11" id="KW-0811">Translocation</keyword>
<evidence type="ECO:0000256" key="4">
    <source>
        <dbReference type="ARBA" id="ARBA00022692"/>
    </source>
</evidence>
<dbReference type="InterPro" id="IPR013261">
    <property type="entry name" value="Tim21"/>
</dbReference>
<keyword evidence="11" id="KW-0653">Protein transport</keyword>
<evidence type="ECO:0000256" key="5">
    <source>
        <dbReference type="ARBA" id="ARBA00022946"/>
    </source>
</evidence>
<dbReference type="Proteomes" id="UP001652624">
    <property type="component" value="Chromosome 15"/>
</dbReference>
<dbReference type="Pfam" id="PF08294">
    <property type="entry name" value="TIM21"/>
    <property type="match status" value="1"/>
</dbReference>
<comment type="subunit">
    <text evidence="10">Component of the TIM23 complex. Component of the MITRAC (mitochondrial translation regulation assembly intermediate of cytochrome c oxidase complex) complex, the core components of this complex being COA3/MITRAC12 and COX14. Interacts with COA3 and MT-CO1/COX1.</text>
</comment>
<proteinExistence type="inferred from homology"/>
<comment type="function">
    <text evidence="11">Essential component of the TIM23 complex, a complex that mediates the translocation of transit peptide-containing proteins across the mitochondrial inner membrane.</text>
</comment>
<keyword evidence="6 11" id="KW-1133">Transmembrane helix</keyword>
<evidence type="ECO:0000256" key="9">
    <source>
        <dbReference type="ARBA" id="ARBA00023136"/>
    </source>
</evidence>
<evidence type="ECO:0000256" key="6">
    <source>
        <dbReference type="ARBA" id="ARBA00022989"/>
    </source>
</evidence>
<evidence type="ECO:0000256" key="11">
    <source>
        <dbReference type="RuleBase" id="RU367142"/>
    </source>
</evidence>
<reference evidence="14" key="1">
    <citation type="submission" date="2025-08" db="UniProtKB">
        <authorList>
            <consortium name="RefSeq"/>
        </authorList>
    </citation>
    <scope>IDENTIFICATION</scope>
</reference>
<name>A0ABM3W0D3_ERIEU</name>
<keyword evidence="11" id="KW-0813">Transport</keyword>
<evidence type="ECO:0000313" key="14">
    <source>
        <dbReference type="RefSeq" id="XP_060030028.1"/>
    </source>
</evidence>
<feature type="transmembrane region" description="Helical" evidence="11">
    <location>
        <begin position="92"/>
        <end position="113"/>
    </location>
</feature>
<feature type="region of interest" description="Disordered" evidence="12">
    <location>
        <begin position="17"/>
        <end position="76"/>
    </location>
</feature>
<evidence type="ECO:0000256" key="12">
    <source>
        <dbReference type="SAM" id="MobiDB-lite"/>
    </source>
</evidence>
<accession>A0ABM3W0D3</accession>